<dbReference type="InterPro" id="IPR006091">
    <property type="entry name" value="Acyl-CoA_Oxase/DH_mid-dom"/>
</dbReference>
<comment type="similarity">
    <text evidence="2">Belongs to the acyl-CoA dehydrogenase family.</text>
</comment>
<dbReference type="SUPFAM" id="SSF56645">
    <property type="entry name" value="Acyl-CoA dehydrogenase NM domain-like"/>
    <property type="match status" value="1"/>
</dbReference>
<dbReference type="PANTHER" id="PTHR43884:SF12">
    <property type="entry name" value="ISOVALERYL-COA DEHYDROGENASE, MITOCHONDRIAL-RELATED"/>
    <property type="match status" value="1"/>
</dbReference>
<dbReference type="EMBL" id="CABVQD010000002">
    <property type="protein sequence ID" value="VWB32209.1"/>
    <property type="molecule type" value="Genomic_DNA"/>
</dbReference>
<dbReference type="InterPro" id="IPR009100">
    <property type="entry name" value="AcylCoA_DH/oxidase_NM_dom_sf"/>
</dbReference>
<organism evidence="9 10">
    <name type="scientific">Burkholderia paludis</name>
    <dbReference type="NCBI Taxonomy" id="1506587"/>
    <lineage>
        <taxon>Bacteria</taxon>
        <taxon>Pseudomonadati</taxon>
        <taxon>Pseudomonadota</taxon>
        <taxon>Betaproteobacteria</taxon>
        <taxon>Burkholderiales</taxon>
        <taxon>Burkholderiaceae</taxon>
        <taxon>Burkholderia</taxon>
        <taxon>Burkholderia cepacia complex</taxon>
    </lineage>
</organism>
<dbReference type="Pfam" id="PF02771">
    <property type="entry name" value="Acyl-CoA_dh_N"/>
    <property type="match status" value="1"/>
</dbReference>
<evidence type="ECO:0000256" key="5">
    <source>
        <dbReference type="ARBA" id="ARBA00023002"/>
    </source>
</evidence>
<comment type="cofactor">
    <cofactor evidence="1">
        <name>FAD</name>
        <dbReference type="ChEBI" id="CHEBI:57692"/>
    </cofactor>
</comment>
<evidence type="ECO:0000259" key="6">
    <source>
        <dbReference type="Pfam" id="PF00441"/>
    </source>
</evidence>
<dbReference type="Pfam" id="PF02770">
    <property type="entry name" value="Acyl-CoA_dh_M"/>
    <property type="match status" value="1"/>
</dbReference>
<dbReference type="Proteomes" id="UP000494330">
    <property type="component" value="Unassembled WGS sequence"/>
</dbReference>
<dbReference type="InterPro" id="IPR009075">
    <property type="entry name" value="AcylCo_DH/oxidase_C"/>
</dbReference>
<proteinExistence type="inferred from homology"/>
<dbReference type="PANTHER" id="PTHR43884">
    <property type="entry name" value="ACYL-COA DEHYDROGENASE"/>
    <property type="match status" value="1"/>
</dbReference>
<keyword evidence="4" id="KW-0274">FAD</keyword>
<dbReference type="FunFam" id="1.20.140.10:FF:000001">
    <property type="entry name" value="Acyl-CoA dehydrogenase"/>
    <property type="match status" value="1"/>
</dbReference>
<dbReference type="PROSITE" id="PS00072">
    <property type="entry name" value="ACYL_COA_DH_1"/>
    <property type="match status" value="1"/>
</dbReference>
<dbReference type="InterPro" id="IPR037069">
    <property type="entry name" value="AcylCoA_DH/ox_N_sf"/>
</dbReference>
<evidence type="ECO:0000256" key="3">
    <source>
        <dbReference type="ARBA" id="ARBA00022630"/>
    </source>
</evidence>
<evidence type="ECO:0000256" key="2">
    <source>
        <dbReference type="ARBA" id="ARBA00009347"/>
    </source>
</evidence>
<dbReference type="InterPro" id="IPR036250">
    <property type="entry name" value="AcylCo_DH-like_C"/>
</dbReference>
<evidence type="ECO:0000256" key="1">
    <source>
        <dbReference type="ARBA" id="ARBA00001974"/>
    </source>
</evidence>
<dbReference type="PROSITE" id="PS00073">
    <property type="entry name" value="ACYL_COA_DH_2"/>
    <property type="match status" value="1"/>
</dbReference>
<reference evidence="9 10" key="1">
    <citation type="submission" date="2019-09" db="EMBL/GenBank/DDBJ databases">
        <authorList>
            <person name="Depoorter E."/>
        </authorList>
    </citation>
    <scope>NUCLEOTIDE SEQUENCE [LARGE SCALE GENOMIC DNA]</scope>
    <source>
        <strain evidence="9">LMG 30113</strain>
    </source>
</reference>
<name>A0A6J5EAN7_9BURK</name>
<dbReference type="InterPro" id="IPR013786">
    <property type="entry name" value="AcylCoA_DH/ox_N"/>
</dbReference>
<sequence length="389" mass="43194">MSPYSTRRLAFDPEHEQFRDAVSRFVQKEVAPHVHDWRARGCCDRAIFEKAGANGLLLMWADEAYGGAGMADFRYEQILYEEMIRHGDIGVYLTLHSRLVAPYIGRLGNDEQKHRWLAGAARGTTILAVAMTEPQAGSDLAGIRTRAERRDGGWLINGAKSYISNGLNADAVLVVARTNPDARRAFGIFVVERGMPGFERGERLSKLGLDAQDTAELFFEDVWVPSSNVLGDPACGFAYLTEGLAEERLLSACQSIAHAQVAFDLTLPFVKERRAFGRPIGALQNTRFVLARRRAELDAMQTWIDALVIEHNAGRLTAAAAASAKLLTSELENRVIDDCLQLHGGAGYMEEYRISRMYRDARVSRIFAGTSEIMLEIIGRDLGLSDRLE</sequence>
<dbReference type="SUPFAM" id="SSF47203">
    <property type="entry name" value="Acyl-CoA dehydrogenase C-terminal domain-like"/>
    <property type="match status" value="1"/>
</dbReference>
<evidence type="ECO:0000313" key="9">
    <source>
        <dbReference type="EMBL" id="VWB32209.1"/>
    </source>
</evidence>
<accession>A0A6J5EAN7</accession>
<dbReference type="GO" id="GO:0050660">
    <property type="term" value="F:flavin adenine dinucleotide binding"/>
    <property type="evidence" value="ECO:0007669"/>
    <property type="project" value="InterPro"/>
</dbReference>
<dbReference type="AlphaFoldDB" id="A0A6J5EAN7"/>
<evidence type="ECO:0000259" key="7">
    <source>
        <dbReference type="Pfam" id="PF02770"/>
    </source>
</evidence>
<dbReference type="Gene3D" id="1.20.140.10">
    <property type="entry name" value="Butyryl-CoA Dehydrogenase, subunit A, domain 3"/>
    <property type="match status" value="1"/>
</dbReference>
<feature type="domain" description="Acyl-CoA oxidase/dehydrogenase middle" evidence="7">
    <location>
        <begin position="128"/>
        <end position="222"/>
    </location>
</feature>
<gene>
    <name evidence="9" type="ORF">BPA30113_01260</name>
</gene>
<dbReference type="GO" id="GO:0003995">
    <property type="term" value="F:acyl-CoA dehydrogenase activity"/>
    <property type="evidence" value="ECO:0007669"/>
    <property type="project" value="InterPro"/>
</dbReference>
<keyword evidence="3" id="KW-0285">Flavoprotein</keyword>
<keyword evidence="5" id="KW-0560">Oxidoreductase</keyword>
<dbReference type="Gene3D" id="2.40.110.10">
    <property type="entry name" value="Butyryl-CoA Dehydrogenase, subunit A, domain 2"/>
    <property type="match status" value="1"/>
</dbReference>
<dbReference type="InterPro" id="IPR046373">
    <property type="entry name" value="Acyl-CoA_Oxase/DH_mid-dom_sf"/>
</dbReference>
<evidence type="ECO:0000313" key="10">
    <source>
        <dbReference type="Proteomes" id="UP000494330"/>
    </source>
</evidence>
<evidence type="ECO:0000256" key="4">
    <source>
        <dbReference type="ARBA" id="ARBA00022827"/>
    </source>
</evidence>
<feature type="domain" description="Acyl-CoA dehydrogenase/oxidase C-terminal" evidence="6">
    <location>
        <begin position="236"/>
        <end position="382"/>
    </location>
</feature>
<dbReference type="FunFam" id="2.40.110.10:FF:000002">
    <property type="entry name" value="Acyl-CoA dehydrogenase fadE12"/>
    <property type="match status" value="1"/>
</dbReference>
<dbReference type="Pfam" id="PF00441">
    <property type="entry name" value="Acyl-CoA_dh_1"/>
    <property type="match status" value="1"/>
</dbReference>
<evidence type="ECO:0000259" key="8">
    <source>
        <dbReference type="Pfam" id="PF02771"/>
    </source>
</evidence>
<dbReference type="RefSeq" id="WP_034198140.1">
    <property type="nucleotide sequence ID" value="NZ_CABVQD010000002.1"/>
</dbReference>
<protein>
    <submittedName>
        <fullName evidence="9">Acyl-CoA dehydrogenase</fullName>
    </submittedName>
</protein>
<feature type="domain" description="Acyl-CoA dehydrogenase/oxidase N-terminal" evidence="8">
    <location>
        <begin position="13"/>
        <end position="123"/>
    </location>
</feature>
<keyword evidence="10" id="KW-1185">Reference proteome</keyword>
<dbReference type="Gene3D" id="1.10.540.10">
    <property type="entry name" value="Acyl-CoA dehydrogenase/oxidase, N-terminal domain"/>
    <property type="match status" value="1"/>
</dbReference>
<dbReference type="InterPro" id="IPR006089">
    <property type="entry name" value="Acyl-CoA_DH_CS"/>
</dbReference>